<dbReference type="EMBL" id="JAAQRI010000232">
    <property type="protein sequence ID" value="KAF5625193.1"/>
    <property type="molecule type" value="Genomic_DNA"/>
</dbReference>
<evidence type="ECO:0000313" key="4">
    <source>
        <dbReference type="EMBL" id="KAF5625193.1"/>
    </source>
</evidence>
<dbReference type="Proteomes" id="UP000530670">
    <property type="component" value="Unassembled WGS sequence"/>
</dbReference>
<dbReference type="PANTHER" id="PTHR48081">
    <property type="entry name" value="AB HYDROLASE SUPERFAMILY PROTEIN C4A8.06C"/>
    <property type="match status" value="1"/>
</dbReference>
<dbReference type="InterPro" id="IPR050300">
    <property type="entry name" value="GDXG_lipolytic_enzyme"/>
</dbReference>
<dbReference type="SUPFAM" id="SSF53474">
    <property type="entry name" value="alpha/beta-Hydrolases"/>
    <property type="match status" value="1"/>
</dbReference>
<organism evidence="4 5">
    <name type="scientific">Fusarium tjaetaba</name>
    <dbReference type="NCBI Taxonomy" id="1567544"/>
    <lineage>
        <taxon>Eukaryota</taxon>
        <taxon>Fungi</taxon>
        <taxon>Dikarya</taxon>
        <taxon>Ascomycota</taxon>
        <taxon>Pezizomycotina</taxon>
        <taxon>Sordariomycetes</taxon>
        <taxon>Hypocreomycetidae</taxon>
        <taxon>Hypocreales</taxon>
        <taxon>Nectriaceae</taxon>
        <taxon>Fusarium</taxon>
        <taxon>Fusarium fujikuroi species complex</taxon>
    </lineage>
</organism>
<keyword evidence="5" id="KW-1185">Reference proteome</keyword>
<keyword evidence="1 4" id="KW-0378">Hydrolase</keyword>
<dbReference type="OrthoDB" id="2152029at2759"/>
<sequence>MTDFHPSHPNPGFGNLSLMDIITAAGAIGRMSIEVFFFILGSVFKNNKNGDQKNNLRFFIQRRLLTYLPISVLRRPSKSLDKALSSKRYAGLRHSFIEGVRREDFSAIWFCNPKLGDTSSPFTVADMVILFAHGGGYVVGQPEMYTSLLMRVAEGIESSGRTIAICALDYALAPEYVFPRQLEQMTACWDYITTELGIPLSKIALIGDSAGGSLCLSLLAHMESPAPGVPRAKISGSPGMGVYLISPWVSLLSEKGYPDKEDTDVLDARALRKWAAMVTSGVDVSVMQKYLEFANSRDDLRKILPSRTWVSSGSDEVFLHNISAFVNTARASGCRVDFEVKDGQAHDWQLMETLDHEDEFLSQEYPVLGADSMTGAASIAKALMVGYNWKG</sequence>
<dbReference type="GO" id="GO:0016787">
    <property type="term" value="F:hydrolase activity"/>
    <property type="evidence" value="ECO:0007669"/>
    <property type="project" value="UniProtKB-KW"/>
</dbReference>
<name>A0A8H5R2M6_9HYPO</name>
<dbReference type="Gene3D" id="3.40.50.1820">
    <property type="entry name" value="alpha/beta hydrolase"/>
    <property type="match status" value="1"/>
</dbReference>
<evidence type="ECO:0000259" key="3">
    <source>
        <dbReference type="Pfam" id="PF07859"/>
    </source>
</evidence>
<dbReference type="GeneID" id="59295167"/>
<keyword evidence="2" id="KW-0472">Membrane</keyword>
<evidence type="ECO:0000256" key="1">
    <source>
        <dbReference type="ARBA" id="ARBA00022801"/>
    </source>
</evidence>
<dbReference type="Pfam" id="PF07859">
    <property type="entry name" value="Abhydrolase_3"/>
    <property type="match status" value="1"/>
</dbReference>
<keyword evidence="2" id="KW-0812">Transmembrane</keyword>
<comment type="caution">
    <text evidence="4">The sequence shown here is derived from an EMBL/GenBank/DDBJ whole genome shotgun (WGS) entry which is preliminary data.</text>
</comment>
<keyword evidence="2" id="KW-1133">Transmembrane helix</keyword>
<dbReference type="InterPro" id="IPR029058">
    <property type="entry name" value="AB_hydrolase_fold"/>
</dbReference>
<evidence type="ECO:0000313" key="5">
    <source>
        <dbReference type="Proteomes" id="UP000530670"/>
    </source>
</evidence>
<accession>A0A8H5R2M6</accession>
<gene>
    <name evidence="4" type="ORF">FTJAE_10090</name>
</gene>
<dbReference type="PANTHER" id="PTHR48081:SF31">
    <property type="entry name" value="STERYL ACETYL HYDROLASE MUG81-RELATED"/>
    <property type="match status" value="1"/>
</dbReference>
<feature type="transmembrane region" description="Helical" evidence="2">
    <location>
        <begin position="21"/>
        <end position="44"/>
    </location>
</feature>
<feature type="domain" description="Alpha/beta hydrolase fold-3" evidence="3">
    <location>
        <begin position="129"/>
        <end position="349"/>
    </location>
</feature>
<dbReference type="AlphaFoldDB" id="A0A8H5R2M6"/>
<dbReference type="RefSeq" id="XP_037202864.1">
    <property type="nucleotide sequence ID" value="XM_037342897.1"/>
</dbReference>
<evidence type="ECO:0000256" key="2">
    <source>
        <dbReference type="SAM" id="Phobius"/>
    </source>
</evidence>
<protein>
    <submittedName>
        <fullName evidence="4">Alpha beta-hydrolase</fullName>
    </submittedName>
</protein>
<reference evidence="4 5" key="1">
    <citation type="submission" date="2020-05" db="EMBL/GenBank/DDBJ databases">
        <title>Identification and distribution of gene clusters putatively required for synthesis of sphingolipid metabolism inhibitors in phylogenetically diverse species of the filamentous fungus Fusarium.</title>
        <authorList>
            <person name="Kim H.-S."/>
            <person name="Busman M."/>
            <person name="Brown D.W."/>
            <person name="Divon H."/>
            <person name="Uhlig S."/>
            <person name="Proctor R.H."/>
        </authorList>
    </citation>
    <scope>NUCLEOTIDE SEQUENCE [LARGE SCALE GENOMIC DNA]</scope>
    <source>
        <strain evidence="4 5">NRRL 66243</strain>
    </source>
</reference>
<proteinExistence type="predicted"/>
<dbReference type="InterPro" id="IPR013094">
    <property type="entry name" value="AB_hydrolase_3"/>
</dbReference>